<dbReference type="InterPro" id="IPR036691">
    <property type="entry name" value="Endo/exonu/phosph_ase_sf"/>
</dbReference>
<evidence type="ECO:0000313" key="1">
    <source>
        <dbReference type="EMBL" id="CAD7450355.1"/>
    </source>
</evidence>
<dbReference type="SUPFAM" id="SSF56219">
    <property type="entry name" value="DNase I-like"/>
    <property type="match status" value="1"/>
</dbReference>
<accession>A0A7R9FBF4</accession>
<dbReference type="Gene3D" id="3.60.10.10">
    <property type="entry name" value="Endonuclease/exonuclease/phosphatase"/>
    <property type="match status" value="1"/>
</dbReference>
<name>A0A7R9FBF4_9NEOP</name>
<reference evidence="1" key="1">
    <citation type="submission" date="2020-11" db="EMBL/GenBank/DDBJ databases">
        <authorList>
            <person name="Tran Van P."/>
        </authorList>
    </citation>
    <scope>NUCLEOTIDE SEQUENCE</scope>
</reference>
<protein>
    <submittedName>
        <fullName evidence="1">Uncharacterized protein</fullName>
    </submittedName>
</protein>
<gene>
    <name evidence="1" type="ORF">TBIB3V08_LOCUS12625</name>
</gene>
<proteinExistence type="predicted"/>
<dbReference type="EMBL" id="OD574887">
    <property type="protein sequence ID" value="CAD7450355.1"/>
    <property type="molecule type" value="Genomic_DNA"/>
</dbReference>
<dbReference type="AlphaFoldDB" id="A0A7R9FBF4"/>
<sequence>MDETRKVVEELQFREDYEQYLDQLEVIDDTYKGNPIIYLADVNASSSLWFSDTLLRSYGRICEYRAYKRGEKLEEVIVARQLEVSNHLEEELGALCTGRIKEQRLGLIHSSSDWENKTPSNDFYVKDVKWRYDFLLGGICQAVDDQ</sequence>
<organism evidence="1">
    <name type="scientific">Timema bartmani</name>
    <dbReference type="NCBI Taxonomy" id="61472"/>
    <lineage>
        <taxon>Eukaryota</taxon>
        <taxon>Metazoa</taxon>
        <taxon>Ecdysozoa</taxon>
        <taxon>Arthropoda</taxon>
        <taxon>Hexapoda</taxon>
        <taxon>Insecta</taxon>
        <taxon>Pterygota</taxon>
        <taxon>Neoptera</taxon>
        <taxon>Polyneoptera</taxon>
        <taxon>Phasmatodea</taxon>
        <taxon>Timematodea</taxon>
        <taxon>Timematoidea</taxon>
        <taxon>Timematidae</taxon>
        <taxon>Timema</taxon>
    </lineage>
</organism>